<dbReference type="PROSITE" id="PS51350">
    <property type="entry name" value="PTS_HPR_DOM"/>
    <property type="match status" value="1"/>
</dbReference>
<sequence length="90" mass="9066">MASRPIERRVRVAATSGLHARPAALFSEAAAALGVPVSVTNAAGTTVDAASILGILTLGVAHGEAVTLRSESAGAVETLAAMLERDLDDE</sequence>
<dbReference type="InterPro" id="IPR050399">
    <property type="entry name" value="HPr"/>
</dbReference>
<evidence type="ECO:0000256" key="2">
    <source>
        <dbReference type="ARBA" id="ARBA00004496"/>
    </source>
</evidence>
<keyword evidence="8" id="KW-1185">Reference proteome</keyword>
<dbReference type="InterPro" id="IPR000032">
    <property type="entry name" value="HPr-like"/>
</dbReference>
<comment type="caution">
    <text evidence="7">The sequence shown here is derived from an EMBL/GenBank/DDBJ whole genome shotgun (WGS) entry which is preliminary data.</text>
</comment>
<dbReference type="InterPro" id="IPR001020">
    <property type="entry name" value="PTS_HPr_His_P_site"/>
</dbReference>
<evidence type="ECO:0000313" key="8">
    <source>
        <dbReference type="Proteomes" id="UP001157034"/>
    </source>
</evidence>
<dbReference type="EMBL" id="BSVB01000001">
    <property type="protein sequence ID" value="GMA97050.1"/>
    <property type="molecule type" value="Genomic_DNA"/>
</dbReference>
<keyword evidence="5" id="KW-0598">Phosphotransferase system</keyword>
<gene>
    <name evidence="7" type="ORF">GCM10025881_38740</name>
</gene>
<organism evidence="7 8">
    <name type="scientific">Pseudolysinimonas kribbensis</name>
    <dbReference type="NCBI Taxonomy" id="433641"/>
    <lineage>
        <taxon>Bacteria</taxon>
        <taxon>Bacillati</taxon>
        <taxon>Actinomycetota</taxon>
        <taxon>Actinomycetes</taxon>
        <taxon>Micrococcales</taxon>
        <taxon>Microbacteriaceae</taxon>
        <taxon>Pseudolysinimonas</taxon>
    </lineage>
</organism>
<keyword evidence="4" id="KW-0963">Cytoplasm</keyword>
<dbReference type="SUPFAM" id="SSF55594">
    <property type="entry name" value="HPr-like"/>
    <property type="match status" value="1"/>
</dbReference>
<comment type="function">
    <text evidence="1">General (non sugar-specific) component of the phosphoenolpyruvate-dependent sugar phosphotransferase system (sugar PTS). This major carbohydrate active-transport system catalyzes the phosphorylation of incoming sugar substrates concomitantly with their translocation across the cell membrane. The phosphoryl group from phosphoenolpyruvate (PEP) is transferred to the phosphoryl carrier protein HPr by enzyme I. Phospho-HPr then transfers it to the PTS EIIA domain.</text>
</comment>
<dbReference type="Proteomes" id="UP001157034">
    <property type="component" value="Unassembled WGS sequence"/>
</dbReference>
<protein>
    <recommendedName>
        <fullName evidence="3">Phosphocarrier protein HPr</fullName>
    </recommendedName>
</protein>
<evidence type="ECO:0000313" key="7">
    <source>
        <dbReference type="EMBL" id="GMA97050.1"/>
    </source>
</evidence>
<dbReference type="CDD" id="cd00367">
    <property type="entry name" value="PTS-HPr_like"/>
    <property type="match status" value="1"/>
</dbReference>
<comment type="subcellular location">
    <subcellularLocation>
        <location evidence="2">Cytoplasm</location>
    </subcellularLocation>
</comment>
<name>A0ABQ6K8M0_9MICO</name>
<dbReference type="InterPro" id="IPR035895">
    <property type="entry name" value="HPr-like_sf"/>
</dbReference>
<evidence type="ECO:0000256" key="1">
    <source>
        <dbReference type="ARBA" id="ARBA00003681"/>
    </source>
</evidence>
<dbReference type="RefSeq" id="WP_284255505.1">
    <property type="nucleotide sequence ID" value="NZ_BAAAQO010000004.1"/>
</dbReference>
<reference evidence="8" key="1">
    <citation type="journal article" date="2019" name="Int. J. Syst. Evol. Microbiol.">
        <title>The Global Catalogue of Microorganisms (GCM) 10K type strain sequencing project: providing services to taxonomists for standard genome sequencing and annotation.</title>
        <authorList>
            <consortium name="The Broad Institute Genomics Platform"/>
            <consortium name="The Broad Institute Genome Sequencing Center for Infectious Disease"/>
            <person name="Wu L."/>
            <person name="Ma J."/>
        </authorList>
    </citation>
    <scope>NUCLEOTIDE SEQUENCE [LARGE SCALE GENOMIC DNA]</scope>
    <source>
        <strain evidence="8">NBRC 108894</strain>
    </source>
</reference>
<proteinExistence type="predicted"/>
<accession>A0ABQ6K8M0</accession>
<dbReference type="PRINTS" id="PR00107">
    <property type="entry name" value="PHOSPHOCPHPR"/>
</dbReference>
<feature type="domain" description="HPr" evidence="6">
    <location>
        <begin position="5"/>
        <end position="90"/>
    </location>
</feature>
<evidence type="ECO:0000256" key="3">
    <source>
        <dbReference type="ARBA" id="ARBA00020422"/>
    </source>
</evidence>
<dbReference type="PROSITE" id="PS00369">
    <property type="entry name" value="PTS_HPR_HIS"/>
    <property type="match status" value="1"/>
</dbReference>
<evidence type="ECO:0000256" key="5">
    <source>
        <dbReference type="ARBA" id="ARBA00022683"/>
    </source>
</evidence>
<evidence type="ECO:0000259" key="6">
    <source>
        <dbReference type="PROSITE" id="PS51350"/>
    </source>
</evidence>
<dbReference type="PANTHER" id="PTHR33705:SF2">
    <property type="entry name" value="PHOSPHOCARRIER PROTEIN NPR"/>
    <property type="match status" value="1"/>
</dbReference>
<dbReference type="PANTHER" id="PTHR33705">
    <property type="entry name" value="PHOSPHOCARRIER PROTEIN HPR"/>
    <property type="match status" value="1"/>
</dbReference>
<dbReference type="Pfam" id="PF00381">
    <property type="entry name" value="PTS-HPr"/>
    <property type="match status" value="1"/>
</dbReference>
<dbReference type="NCBIfam" id="TIGR01003">
    <property type="entry name" value="PTS_HPr_family"/>
    <property type="match status" value="1"/>
</dbReference>
<dbReference type="Gene3D" id="3.30.1340.10">
    <property type="entry name" value="HPr-like"/>
    <property type="match status" value="1"/>
</dbReference>
<evidence type="ECO:0000256" key="4">
    <source>
        <dbReference type="ARBA" id="ARBA00022490"/>
    </source>
</evidence>